<evidence type="ECO:0000259" key="2">
    <source>
        <dbReference type="PROSITE" id="PS50011"/>
    </source>
</evidence>
<proteinExistence type="predicted"/>
<dbReference type="InterPro" id="IPR000719">
    <property type="entry name" value="Prot_kinase_dom"/>
</dbReference>
<feature type="compositionally biased region" description="Polar residues" evidence="1">
    <location>
        <begin position="679"/>
        <end position="689"/>
    </location>
</feature>
<dbReference type="FunFam" id="1.10.510.10:FF:000778">
    <property type="entry name" value="Kinase family protein"/>
    <property type="match status" value="1"/>
</dbReference>
<gene>
    <name evidence="3" type="ORF">KFK09_003578</name>
</gene>
<feature type="domain" description="Protein kinase" evidence="2">
    <location>
        <begin position="231"/>
        <end position="506"/>
    </location>
</feature>
<dbReference type="InterPro" id="IPR011009">
    <property type="entry name" value="Kinase-like_dom_sf"/>
</dbReference>
<dbReference type="Pfam" id="PF06760">
    <property type="entry name" value="DUF1221"/>
    <property type="match status" value="1"/>
</dbReference>
<dbReference type="Pfam" id="PF07714">
    <property type="entry name" value="PK_Tyr_Ser-Thr"/>
    <property type="match status" value="1"/>
</dbReference>
<dbReference type="GO" id="GO:0004674">
    <property type="term" value="F:protein serine/threonine kinase activity"/>
    <property type="evidence" value="ECO:0007669"/>
    <property type="project" value="TreeGrafter"/>
</dbReference>
<organism evidence="3 4">
    <name type="scientific">Dendrobium nobile</name>
    <name type="common">Orchid</name>
    <dbReference type="NCBI Taxonomy" id="94219"/>
    <lineage>
        <taxon>Eukaryota</taxon>
        <taxon>Viridiplantae</taxon>
        <taxon>Streptophyta</taxon>
        <taxon>Embryophyta</taxon>
        <taxon>Tracheophyta</taxon>
        <taxon>Spermatophyta</taxon>
        <taxon>Magnoliopsida</taxon>
        <taxon>Liliopsida</taxon>
        <taxon>Asparagales</taxon>
        <taxon>Orchidaceae</taxon>
        <taxon>Epidendroideae</taxon>
        <taxon>Malaxideae</taxon>
        <taxon>Dendrobiinae</taxon>
        <taxon>Dendrobium</taxon>
    </lineage>
</organism>
<name>A0A8T3C0M2_DENNO</name>
<dbReference type="InterPro" id="IPR051681">
    <property type="entry name" value="Ser/Thr_Kinases-Pseudokinases"/>
</dbReference>
<dbReference type="AlphaFoldDB" id="A0A8T3C0M2"/>
<reference evidence="3" key="1">
    <citation type="journal article" date="2022" name="Front. Genet.">
        <title>Chromosome-Scale Assembly of the Dendrobium nobile Genome Provides Insights Into the Molecular Mechanism of the Biosynthesis of the Medicinal Active Ingredient of Dendrobium.</title>
        <authorList>
            <person name="Xu Q."/>
            <person name="Niu S.-C."/>
            <person name="Li K.-L."/>
            <person name="Zheng P.-J."/>
            <person name="Zhang X.-J."/>
            <person name="Jia Y."/>
            <person name="Liu Y."/>
            <person name="Niu Y.-X."/>
            <person name="Yu L.-H."/>
            <person name="Chen D.-F."/>
            <person name="Zhang G.-Q."/>
        </authorList>
    </citation>
    <scope>NUCLEOTIDE SEQUENCE</scope>
    <source>
        <tissue evidence="3">Leaf</tissue>
    </source>
</reference>
<dbReference type="Gene3D" id="1.10.510.10">
    <property type="entry name" value="Transferase(Phosphotransferase) domain 1"/>
    <property type="match status" value="1"/>
</dbReference>
<dbReference type="OrthoDB" id="4062651at2759"/>
<evidence type="ECO:0000313" key="4">
    <source>
        <dbReference type="Proteomes" id="UP000829196"/>
    </source>
</evidence>
<evidence type="ECO:0000256" key="1">
    <source>
        <dbReference type="SAM" id="MobiDB-lite"/>
    </source>
</evidence>
<keyword evidence="4" id="KW-1185">Reference proteome</keyword>
<dbReference type="PANTHER" id="PTHR44329:SF260">
    <property type="entry name" value="PROTEIN KINASE DOMAIN-CONTAINING PROTEIN"/>
    <property type="match status" value="1"/>
</dbReference>
<dbReference type="SMR" id="A0A8T3C0M2"/>
<dbReference type="GO" id="GO:0005524">
    <property type="term" value="F:ATP binding"/>
    <property type="evidence" value="ECO:0007669"/>
    <property type="project" value="InterPro"/>
</dbReference>
<dbReference type="PROSITE" id="PS50011">
    <property type="entry name" value="PROTEIN_KINASE_DOM"/>
    <property type="match status" value="1"/>
</dbReference>
<accession>A0A8T3C0M2</accession>
<dbReference type="EMBL" id="JAGYWB010000004">
    <property type="protein sequence ID" value="KAI0524214.1"/>
    <property type="molecule type" value="Genomic_DNA"/>
</dbReference>
<dbReference type="SUPFAM" id="SSF56112">
    <property type="entry name" value="Protein kinase-like (PK-like)"/>
    <property type="match status" value="1"/>
</dbReference>
<comment type="caution">
    <text evidence="3">The sequence shown here is derived from an EMBL/GenBank/DDBJ whole genome shotgun (WGS) entry which is preliminary data.</text>
</comment>
<dbReference type="PANTHER" id="PTHR44329">
    <property type="entry name" value="SERINE/THREONINE-PROTEIN KINASE TNNI3K-RELATED"/>
    <property type="match status" value="1"/>
</dbReference>
<protein>
    <recommendedName>
        <fullName evidence="2">Protein kinase domain-containing protein</fullName>
    </recommendedName>
</protein>
<feature type="region of interest" description="Disordered" evidence="1">
    <location>
        <begin position="627"/>
        <end position="689"/>
    </location>
</feature>
<dbReference type="InterPro" id="IPR010632">
    <property type="entry name" value="DUF1221"/>
</dbReference>
<evidence type="ECO:0000313" key="3">
    <source>
        <dbReference type="EMBL" id="KAI0524214.1"/>
    </source>
</evidence>
<dbReference type="InterPro" id="IPR001245">
    <property type="entry name" value="Ser-Thr/Tyr_kinase_cat_dom"/>
</dbReference>
<sequence length="689" mass="79569">MEKLRQIGEAIGSLRAFMAFREDIQINRRQCCLLFDAFSLAFDVITQELRQHLRFEENQTKWHALENPMKELHKVIKEGEYYVKQCLEPKDWWAKAISLNLNTDCVEFHLHNLLWCFTVVLEAIENAGEISGQDLETIQLKRIVLLKKYEHAWMERKLFFHRFAEHYLLSEEMCNSFSSVWKEDRWLLTELISEKKISMTLTKHESQLAELVLAPRDELHSTSVLAGSKDFQVRRRLGDGGQCKEVQWMGESFALRHCFCDSNSMSAEISLLTSVMHPNVLNYMYVFSDDERKEHFVLMELMNKDLGRYIKEISSARRRVPFPLLVAVDIMIQIARGMEYLHSKKLYHGDLNPSNILVRSRSHSSDGYLHVKITGFGQSGTKSWKQSSQSSNQTDKYHCIWYAPEVLAEQEPSPRSQSAKFTEKADVYSFAMICFELLAGKIPFEDDHLQGDRMSRNIRAGERPLFPSQSPKYLTNLTKKCWHADPSQRPSFSSICRVLRYTKRFLIMHPDHNQPDLPSPPADYLDIEICLLNKFKVWTTVEASKVSEVPFQMFCYRVLERERDKTSMNQTERCLDSESDQTSVCGDEIGLQMMVQGKAFSNSGALPRSQSQPEIHKKLSGKLEMKASKLSAQKKKAKATNQPQLLIREHHLRKNSGSPLDPAMSPSPRSLRGHESDSGRASNKYFSSI</sequence>
<dbReference type="Proteomes" id="UP000829196">
    <property type="component" value="Unassembled WGS sequence"/>
</dbReference>